<dbReference type="Proteomes" id="UP000050360">
    <property type="component" value="Unassembled WGS sequence"/>
</dbReference>
<evidence type="ECO:0000313" key="3">
    <source>
        <dbReference type="Proteomes" id="UP000050360"/>
    </source>
</evidence>
<sequence length="64" mass="7274">MGSEENKPQINADERRFVASNPVHLIGSWDLAFFLFLSFSYVYASGTIRRVGEYGFGVIIFQKP</sequence>
<dbReference type="AlphaFoldDB" id="A0A0P8A5U8"/>
<dbReference type="EMBL" id="LKCM01000282">
    <property type="protein sequence ID" value="KPQ41940.1"/>
    <property type="molecule type" value="Genomic_DNA"/>
</dbReference>
<keyword evidence="1" id="KW-0472">Membrane</keyword>
<evidence type="ECO:0000313" key="2">
    <source>
        <dbReference type="EMBL" id="KPQ41940.1"/>
    </source>
</evidence>
<name>A0A0P8A5U8_9EURY</name>
<evidence type="ECO:0000256" key="1">
    <source>
        <dbReference type="SAM" id="Phobius"/>
    </source>
</evidence>
<gene>
    <name evidence="2" type="ORF">MPEBLZ_03519</name>
</gene>
<comment type="caution">
    <text evidence="2">The sequence shown here is derived from an EMBL/GenBank/DDBJ whole genome shotgun (WGS) entry which is preliminary data.</text>
</comment>
<reference evidence="2 3" key="1">
    <citation type="submission" date="2015-09" db="EMBL/GenBank/DDBJ databases">
        <title>A metagenomics-based metabolic model of nitrate-dependent anaerobic oxidation of methane by Methanoperedens-like archaea.</title>
        <authorList>
            <person name="Arshad A."/>
            <person name="Speth D.R."/>
            <person name="De Graaf R.M."/>
            <person name="Op Den Camp H.J."/>
            <person name="Jetten M.S."/>
            <person name="Welte C.U."/>
        </authorList>
    </citation>
    <scope>NUCLEOTIDE SEQUENCE [LARGE SCALE GENOMIC DNA]</scope>
</reference>
<keyword evidence="1" id="KW-1133">Transmembrane helix</keyword>
<keyword evidence="1" id="KW-0812">Transmembrane</keyword>
<proteinExistence type="predicted"/>
<protein>
    <submittedName>
        <fullName evidence="2">Uncharacterized protein</fullName>
    </submittedName>
</protein>
<organism evidence="2 3">
    <name type="scientific">Candidatus Methanoperedens nitratireducens</name>
    <dbReference type="NCBI Taxonomy" id="1392998"/>
    <lineage>
        <taxon>Archaea</taxon>
        <taxon>Methanobacteriati</taxon>
        <taxon>Methanobacteriota</taxon>
        <taxon>Stenosarchaea group</taxon>
        <taxon>Methanomicrobia</taxon>
        <taxon>Methanosarcinales</taxon>
        <taxon>ANME-2 cluster</taxon>
        <taxon>Candidatus Methanoperedentaceae</taxon>
        <taxon>Candidatus Methanoperedens</taxon>
    </lineage>
</organism>
<accession>A0A0P8A5U8</accession>
<feature type="transmembrane region" description="Helical" evidence="1">
    <location>
        <begin position="23"/>
        <end position="44"/>
    </location>
</feature>